<protein>
    <submittedName>
        <fullName evidence="9">Biopolymer transporter ExbD</fullName>
    </submittedName>
</protein>
<dbReference type="Proteomes" id="UP000075320">
    <property type="component" value="Unassembled WGS sequence"/>
</dbReference>
<proteinExistence type="inferred from homology"/>
<organism evidence="9 10">
    <name type="scientific">Bdellovibrio bacteriovorus</name>
    <dbReference type="NCBI Taxonomy" id="959"/>
    <lineage>
        <taxon>Bacteria</taxon>
        <taxon>Pseudomonadati</taxon>
        <taxon>Bdellovibrionota</taxon>
        <taxon>Bdellovibrionia</taxon>
        <taxon>Bdellovibrionales</taxon>
        <taxon>Pseudobdellovibrionaceae</taxon>
        <taxon>Bdellovibrio</taxon>
    </lineage>
</organism>
<evidence type="ECO:0000256" key="8">
    <source>
        <dbReference type="SAM" id="Phobius"/>
    </source>
</evidence>
<evidence type="ECO:0000313" key="10">
    <source>
        <dbReference type="Proteomes" id="UP000075320"/>
    </source>
</evidence>
<dbReference type="PANTHER" id="PTHR30558:SF7">
    <property type="entry name" value="TOL-PAL SYSTEM PROTEIN TOLR"/>
    <property type="match status" value="1"/>
</dbReference>
<dbReference type="GO" id="GO:0005886">
    <property type="term" value="C:plasma membrane"/>
    <property type="evidence" value="ECO:0007669"/>
    <property type="project" value="UniProtKB-SubCell"/>
</dbReference>
<dbReference type="Gene3D" id="3.30.420.270">
    <property type="match status" value="1"/>
</dbReference>
<gene>
    <name evidence="9" type="ORF">AZI86_08885</name>
</gene>
<keyword evidence="10" id="KW-1185">Reference proteome</keyword>
<comment type="subcellular location">
    <subcellularLocation>
        <location evidence="1">Cell membrane</location>
        <topology evidence="1">Single-pass membrane protein</topology>
    </subcellularLocation>
    <subcellularLocation>
        <location evidence="7">Cell membrane</location>
        <topology evidence="7">Single-pass type II membrane protein</topology>
    </subcellularLocation>
</comment>
<name>A0A150WSD0_BDEBC</name>
<comment type="similarity">
    <text evidence="2 7">Belongs to the ExbD/TolR family.</text>
</comment>
<dbReference type="EMBL" id="LUKE01000001">
    <property type="protein sequence ID" value="KYG67115.1"/>
    <property type="molecule type" value="Genomic_DNA"/>
</dbReference>
<evidence type="ECO:0000256" key="3">
    <source>
        <dbReference type="ARBA" id="ARBA00022475"/>
    </source>
</evidence>
<dbReference type="OrthoDB" id="5295730at2"/>
<keyword evidence="7" id="KW-0813">Transport</keyword>
<evidence type="ECO:0000256" key="7">
    <source>
        <dbReference type="RuleBase" id="RU003879"/>
    </source>
</evidence>
<accession>A0A150WSD0</accession>
<sequence>MAFKSLHDDNDAIADINVVPLVDIILVVLIIFMVTAPMFMKPTINVNLPKAASGDQTAPSKLNIALTADGRINLNGTFVSEEDVRAKATEEVAKNADVQAIISADKDVPHGKVVGLLDVVKGVGVKKFAISIDKK</sequence>
<dbReference type="PANTHER" id="PTHR30558">
    <property type="entry name" value="EXBD MEMBRANE COMPONENT OF PMF-DRIVEN MACROMOLECULE IMPORT SYSTEM"/>
    <property type="match status" value="1"/>
</dbReference>
<dbReference type="GO" id="GO:0022857">
    <property type="term" value="F:transmembrane transporter activity"/>
    <property type="evidence" value="ECO:0007669"/>
    <property type="project" value="InterPro"/>
</dbReference>
<evidence type="ECO:0000256" key="2">
    <source>
        <dbReference type="ARBA" id="ARBA00005811"/>
    </source>
</evidence>
<dbReference type="GO" id="GO:0015031">
    <property type="term" value="P:protein transport"/>
    <property type="evidence" value="ECO:0007669"/>
    <property type="project" value="UniProtKB-KW"/>
</dbReference>
<dbReference type="InterPro" id="IPR003400">
    <property type="entry name" value="ExbD"/>
</dbReference>
<keyword evidence="5 8" id="KW-1133">Transmembrane helix</keyword>
<reference evidence="9 10" key="1">
    <citation type="submission" date="2016-03" db="EMBL/GenBank/DDBJ databases">
        <authorList>
            <person name="Ploux O."/>
        </authorList>
    </citation>
    <scope>NUCLEOTIDE SEQUENCE [LARGE SCALE GENOMIC DNA]</scope>
    <source>
        <strain evidence="9 10">R0</strain>
    </source>
</reference>
<evidence type="ECO:0000256" key="4">
    <source>
        <dbReference type="ARBA" id="ARBA00022692"/>
    </source>
</evidence>
<keyword evidence="6 8" id="KW-0472">Membrane</keyword>
<comment type="caution">
    <text evidence="9">The sequence shown here is derived from an EMBL/GenBank/DDBJ whole genome shotgun (WGS) entry which is preliminary data.</text>
</comment>
<evidence type="ECO:0000256" key="1">
    <source>
        <dbReference type="ARBA" id="ARBA00004162"/>
    </source>
</evidence>
<dbReference type="AlphaFoldDB" id="A0A150WSD0"/>
<evidence type="ECO:0000256" key="6">
    <source>
        <dbReference type="ARBA" id="ARBA00023136"/>
    </source>
</evidence>
<evidence type="ECO:0000256" key="5">
    <source>
        <dbReference type="ARBA" id="ARBA00022989"/>
    </source>
</evidence>
<keyword evidence="3" id="KW-1003">Cell membrane</keyword>
<keyword evidence="7" id="KW-0653">Protein transport</keyword>
<dbReference type="RefSeq" id="WP_061834691.1">
    <property type="nucleotide sequence ID" value="NZ_LUKE01000001.1"/>
</dbReference>
<dbReference type="Pfam" id="PF02472">
    <property type="entry name" value="ExbD"/>
    <property type="match status" value="1"/>
</dbReference>
<feature type="transmembrane region" description="Helical" evidence="8">
    <location>
        <begin position="20"/>
        <end position="40"/>
    </location>
</feature>
<evidence type="ECO:0000313" key="9">
    <source>
        <dbReference type="EMBL" id="KYG67115.1"/>
    </source>
</evidence>
<keyword evidence="4 7" id="KW-0812">Transmembrane</keyword>